<sequence length="174" mass="19421">MEVGPGAAGSGYSFAENAATKQSLQVVLLLHFQAKGTHPGIAASVSRQNHHCFCYIHISRNVEKAVGKQVTKHAHTLSATFSKRESDELLTKNNEISVRGCAYLDDILQPQSVEEHRLGECPKNLPPRFGIVTTKMLERWKLAGVYQHHCQNNDEQDLHKIIKCDALHIWGTLE</sequence>
<name>A0A9K3KXE7_9STRA</name>
<organism evidence="1 2">
    <name type="scientific">Nitzschia inconspicua</name>
    <dbReference type="NCBI Taxonomy" id="303405"/>
    <lineage>
        <taxon>Eukaryota</taxon>
        <taxon>Sar</taxon>
        <taxon>Stramenopiles</taxon>
        <taxon>Ochrophyta</taxon>
        <taxon>Bacillariophyta</taxon>
        <taxon>Bacillariophyceae</taxon>
        <taxon>Bacillariophycidae</taxon>
        <taxon>Bacillariales</taxon>
        <taxon>Bacillariaceae</taxon>
        <taxon>Nitzschia</taxon>
    </lineage>
</organism>
<keyword evidence="2" id="KW-1185">Reference proteome</keyword>
<evidence type="ECO:0000313" key="1">
    <source>
        <dbReference type="EMBL" id="KAG7351144.1"/>
    </source>
</evidence>
<evidence type="ECO:0000313" key="2">
    <source>
        <dbReference type="Proteomes" id="UP000693970"/>
    </source>
</evidence>
<dbReference type="AlphaFoldDB" id="A0A9K3KXE7"/>
<proteinExistence type="predicted"/>
<protein>
    <submittedName>
        <fullName evidence="1">Uncharacterized protein</fullName>
    </submittedName>
</protein>
<gene>
    <name evidence="1" type="ORF">IV203_010504</name>
</gene>
<dbReference type="Proteomes" id="UP000693970">
    <property type="component" value="Unassembled WGS sequence"/>
</dbReference>
<accession>A0A9K3KXE7</accession>
<reference evidence="1" key="2">
    <citation type="submission" date="2021-04" db="EMBL/GenBank/DDBJ databases">
        <authorList>
            <person name="Podell S."/>
        </authorList>
    </citation>
    <scope>NUCLEOTIDE SEQUENCE</scope>
    <source>
        <strain evidence="1">Hildebrandi</strain>
    </source>
</reference>
<dbReference type="OrthoDB" id="128916at2759"/>
<dbReference type="EMBL" id="JAGRRH010000018">
    <property type="protein sequence ID" value="KAG7351144.1"/>
    <property type="molecule type" value="Genomic_DNA"/>
</dbReference>
<comment type="caution">
    <text evidence="1">The sequence shown here is derived from an EMBL/GenBank/DDBJ whole genome shotgun (WGS) entry which is preliminary data.</text>
</comment>
<reference evidence="1" key="1">
    <citation type="journal article" date="2021" name="Sci. Rep.">
        <title>Diploid genomic architecture of Nitzschia inconspicua, an elite biomass production diatom.</title>
        <authorList>
            <person name="Oliver A."/>
            <person name="Podell S."/>
            <person name="Pinowska A."/>
            <person name="Traller J.C."/>
            <person name="Smith S.R."/>
            <person name="McClure R."/>
            <person name="Beliaev A."/>
            <person name="Bohutskyi P."/>
            <person name="Hill E.A."/>
            <person name="Rabines A."/>
            <person name="Zheng H."/>
            <person name="Allen L.Z."/>
            <person name="Kuo A."/>
            <person name="Grigoriev I.V."/>
            <person name="Allen A.E."/>
            <person name="Hazlebeck D."/>
            <person name="Allen E.E."/>
        </authorList>
    </citation>
    <scope>NUCLEOTIDE SEQUENCE</scope>
    <source>
        <strain evidence="1">Hildebrandi</strain>
    </source>
</reference>